<dbReference type="EMBL" id="FQXD01000005">
    <property type="protein sequence ID" value="SHH24364.1"/>
    <property type="molecule type" value="Genomic_DNA"/>
</dbReference>
<keyword evidence="1" id="KW-1133">Transmembrane helix</keyword>
<feature type="transmembrane region" description="Helical" evidence="1">
    <location>
        <begin position="5"/>
        <end position="22"/>
    </location>
</feature>
<gene>
    <name evidence="2" type="ORF">SAMN05421807_105118</name>
</gene>
<evidence type="ECO:0000256" key="1">
    <source>
        <dbReference type="SAM" id="Phobius"/>
    </source>
</evidence>
<dbReference type="Proteomes" id="UP000184079">
    <property type="component" value="Unassembled WGS sequence"/>
</dbReference>
<evidence type="ECO:0000313" key="3">
    <source>
        <dbReference type="Proteomes" id="UP000184079"/>
    </source>
</evidence>
<keyword evidence="3" id="KW-1185">Reference proteome</keyword>
<proteinExistence type="predicted"/>
<reference evidence="3" key="1">
    <citation type="submission" date="2016-11" db="EMBL/GenBank/DDBJ databases">
        <authorList>
            <person name="Varghese N."/>
            <person name="Submissions S."/>
        </authorList>
    </citation>
    <scope>NUCLEOTIDE SEQUENCE [LARGE SCALE GENOMIC DNA]</scope>
    <source>
        <strain evidence="3">CGMCC 1.6496</strain>
    </source>
</reference>
<keyword evidence="1" id="KW-0812">Transmembrane</keyword>
<dbReference type="RefSeq" id="WP_170861728.1">
    <property type="nucleotide sequence ID" value="NZ_FQXD01000005.1"/>
</dbReference>
<sequence>MAKQFVAMMGGLILTMVIISIIVNKLLWGSLIGFGVGVGLMYLFLKIMKRKL</sequence>
<accession>A0A1M5RDI9</accession>
<name>A0A1M5RDI9_9BACI</name>
<organism evidence="2 3">
    <name type="scientific">Virgibacillus chiguensis</name>
    <dbReference type="NCBI Taxonomy" id="411959"/>
    <lineage>
        <taxon>Bacteria</taxon>
        <taxon>Bacillati</taxon>
        <taxon>Bacillota</taxon>
        <taxon>Bacilli</taxon>
        <taxon>Bacillales</taxon>
        <taxon>Bacillaceae</taxon>
        <taxon>Virgibacillus</taxon>
    </lineage>
</organism>
<keyword evidence="1" id="KW-0472">Membrane</keyword>
<feature type="transmembrane region" description="Helical" evidence="1">
    <location>
        <begin position="28"/>
        <end position="45"/>
    </location>
</feature>
<protein>
    <submittedName>
        <fullName evidence="2">Uncharacterized protein</fullName>
    </submittedName>
</protein>
<dbReference type="AlphaFoldDB" id="A0A1M5RDI9"/>
<evidence type="ECO:0000313" key="2">
    <source>
        <dbReference type="EMBL" id="SHH24364.1"/>
    </source>
</evidence>